<keyword evidence="7" id="KW-0238">DNA-binding</keyword>
<dbReference type="InterPro" id="IPR048293">
    <property type="entry name" value="PIF1_RRM3_pfh1"/>
</dbReference>
<dbReference type="AlphaFoldDB" id="A0A1D8PRM6"/>
<dbReference type="InterPro" id="IPR051055">
    <property type="entry name" value="PIF1_helicase"/>
</dbReference>
<dbReference type="SMR" id="A0A1D8PRM6"/>
<dbReference type="GO" id="GO:0000723">
    <property type="term" value="P:telomere maintenance"/>
    <property type="evidence" value="ECO:0000318"/>
    <property type="project" value="GO_Central"/>
</dbReference>
<dbReference type="HAMAP" id="MF_03176">
    <property type="entry name" value="PIF1"/>
    <property type="match status" value="1"/>
</dbReference>
<dbReference type="STRING" id="237561.A0A1D8PRM6"/>
<evidence type="ECO:0000256" key="7">
    <source>
        <dbReference type="ARBA" id="ARBA00023125"/>
    </source>
</evidence>
<evidence type="ECO:0000313" key="13">
    <source>
        <dbReference type="EMBL" id="AOW30777.1"/>
    </source>
</evidence>
<dbReference type="InterPro" id="IPR027417">
    <property type="entry name" value="P-loop_NTPase"/>
</dbReference>
<evidence type="ECO:0000256" key="2">
    <source>
        <dbReference type="ARBA" id="ARBA00022741"/>
    </source>
</evidence>
<dbReference type="GO" id="GO:0043596">
    <property type="term" value="C:nuclear replication fork"/>
    <property type="evidence" value="ECO:0000318"/>
    <property type="project" value="GO_Central"/>
</dbReference>
<dbReference type="OrthoDB" id="432234at2759"/>
<dbReference type="Proteomes" id="UP000000559">
    <property type="component" value="Chromosome R"/>
</dbReference>
<dbReference type="Pfam" id="PF05970">
    <property type="entry name" value="PIF1"/>
    <property type="match status" value="1"/>
</dbReference>
<dbReference type="SUPFAM" id="SSF52540">
    <property type="entry name" value="P-loop containing nucleoside triphosphate hydrolases"/>
    <property type="match status" value="2"/>
</dbReference>
<dbReference type="GO" id="GO:0043139">
    <property type="term" value="F:5'-3' DNA helicase activity"/>
    <property type="evidence" value="ECO:0000318"/>
    <property type="project" value="GO_Central"/>
</dbReference>
<sequence>MARDLEVAFEKKKQQQQPLLFIMTPPVKSQFSLDDFFKKSKYLNPVKAPVKPVFQRQDSVLTSLDDDAGFDDVDVSYDTSVEVVNLRNTVLPTQTKRSADVLEVYQPRKLTKVEPTKEVAPQEICLSPEQQMVVDTVVHAKESIFFTGSAGTGKSVVLKEMVKACKGVYGDNFGVTASTGLAACNIQGQTVHRYLGIGFGRDPVDKLAAKVRKNVMLLRKWQQMRLLIIDEISMIDAGLFDKIEEVARIVRNNEKPFGGIQIVACGDFYQLPPVNKDGKARFCFEGKSWHKVIKKSIVLKQVFRQKGDTEFIDMLNALRLGNLNAAVLEKFATLQREIHYEDKLEPTELFPTLNEVRQANSSRLARLPGKERVFVATDRGDPRQHKMLDNLMCEKVLRLKEGAQVMNIVNYSEDIVNGSLGVVLFFATRELYYKFIQHYGPINANDEDAIKEMRFICHRIDESEYTAEEKEYYEGLSNERKEWVQNATNVAVRGTGVECFPVVNFKTRGSDVVALVDKQDFKMEKASKKVTDQLDDLNVLAREQLPLLLAWAMSIHKSQGQTLDRVRVDLGRSFADGQAYVALSRATSKDRLELRHFRPDKVTTSNAVRMFYQSLEQV</sequence>
<gene>
    <name evidence="13" type="ordered locus">CAALFM_CR00060CA</name>
    <name evidence="12" type="ordered locus">orf19.7538</name>
</gene>
<reference evidence="13 14" key="2">
    <citation type="journal article" date="2007" name="Genome Biol.">
        <title>Assembly of the Candida albicans genome into sixteen supercontigs aligned on the eight chromosomes.</title>
        <authorList>
            <person name="van het Hoog M."/>
            <person name="Rast T.J."/>
            <person name="Martchenko M."/>
            <person name="Grindle S."/>
            <person name="Dignard D."/>
            <person name="Hogues H."/>
            <person name="Cuomo C."/>
            <person name="Berriman M."/>
            <person name="Scherer S."/>
            <person name="Magee B.B."/>
            <person name="Whiteway M."/>
            <person name="Chibana H."/>
            <person name="Nantel A."/>
            <person name="Magee P.T."/>
        </authorList>
    </citation>
    <scope>GENOME REANNOTATION</scope>
    <source>
        <strain evidence="14">SC5314 / ATCC MYA-2876</strain>
    </source>
</reference>
<dbReference type="PANTHER" id="PTHR47642:SF5">
    <property type="entry name" value="ATP-DEPENDENT DNA HELICASE"/>
    <property type="match status" value="1"/>
</dbReference>
<dbReference type="GeneID" id="3639673"/>
<dbReference type="FunFam" id="3.40.50.300:FF:000805">
    <property type="entry name" value="ATP-dependent DNA helicase PIF1"/>
    <property type="match status" value="1"/>
</dbReference>
<dbReference type="GO" id="GO:0003697">
    <property type="term" value="F:single-stranded DNA binding"/>
    <property type="evidence" value="ECO:0000318"/>
    <property type="project" value="GO_Central"/>
</dbReference>
<evidence type="ECO:0000256" key="4">
    <source>
        <dbReference type="ARBA" id="ARBA00022801"/>
    </source>
</evidence>
<evidence type="ECO:0000256" key="5">
    <source>
        <dbReference type="ARBA" id="ARBA00022806"/>
    </source>
</evidence>
<evidence type="ECO:0000256" key="10">
    <source>
        <dbReference type="ARBA" id="ARBA00023242"/>
    </source>
</evidence>
<keyword evidence="14" id="KW-1185">Reference proteome</keyword>
<keyword evidence="9" id="KW-0413">Isomerase</keyword>
<evidence type="ECO:0000256" key="9">
    <source>
        <dbReference type="ARBA" id="ARBA00023235"/>
    </source>
</evidence>
<dbReference type="PANTHER" id="PTHR47642">
    <property type="entry name" value="ATP-DEPENDENT DNA HELICASE"/>
    <property type="match status" value="1"/>
</dbReference>
<reference evidence="13 14" key="1">
    <citation type="journal article" date="2004" name="Proc. Natl. Acad. Sci. U.S.A.">
        <title>The diploid genome sequence of Candida albicans.</title>
        <authorList>
            <person name="Jones T."/>
            <person name="Federspiel N.A."/>
            <person name="Chibana H."/>
            <person name="Dungan J."/>
            <person name="Kalman S."/>
            <person name="Magee B.B."/>
            <person name="Newport G."/>
            <person name="Thorstenson Y.R."/>
            <person name="Agabian N."/>
            <person name="Magee P.T."/>
            <person name="Davis R.W."/>
            <person name="Scherer S."/>
        </authorList>
    </citation>
    <scope>NUCLEOTIDE SEQUENCE [LARGE SCALE GENOMIC DNA]</scope>
    <source>
        <strain evidence="14">SC5314 / ATCC MYA-2876</strain>
    </source>
</reference>
<keyword evidence="5" id="KW-0347">Helicase</keyword>
<dbReference type="EMBL" id="CP017630">
    <property type="protein sequence ID" value="AOW30777.1"/>
    <property type="molecule type" value="Genomic_DNA"/>
</dbReference>
<dbReference type="eggNOG" id="KOG0987">
    <property type="taxonomic scope" value="Eukaryota"/>
</dbReference>
<dbReference type="GO" id="GO:0006281">
    <property type="term" value="P:DNA repair"/>
    <property type="evidence" value="ECO:0007669"/>
    <property type="project" value="UniProtKB-KW"/>
</dbReference>
<reference evidence="13 14" key="3">
    <citation type="journal article" date="2013" name="Genome Biol.">
        <title>Assembly of a phased diploid Candida albicans genome facilitates allele-specific measurements and provides a simple model for repeat and indel structure.</title>
        <authorList>
            <person name="Muzzey D."/>
            <person name="Schwartz K."/>
            <person name="Weissman J.S."/>
            <person name="Sherlock G."/>
        </authorList>
    </citation>
    <scope>NUCLEOTIDE SEQUENCE [LARGE SCALE GENOMIC DNA]</scope>
    <source>
        <strain evidence="14">SC5314 / ATCC MYA-2876</strain>
    </source>
</reference>
<organism evidence="13 14">
    <name type="scientific">Candida albicans (strain SC5314 / ATCC MYA-2876)</name>
    <name type="common">Yeast</name>
    <dbReference type="NCBI Taxonomy" id="237561"/>
    <lineage>
        <taxon>Eukaryota</taxon>
        <taxon>Fungi</taxon>
        <taxon>Dikarya</taxon>
        <taxon>Ascomycota</taxon>
        <taxon>Saccharomycotina</taxon>
        <taxon>Pichiomycetes</taxon>
        <taxon>Debaryomycetaceae</taxon>
        <taxon>Candida/Lodderomyces clade</taxon>
        <taxon>Candida</taxon>
    </lineage>
</organism>
<evidence type="ECO:0000313" key="12">
    <source>
        <dbReference type="CGD" id="CAL0000174602"/>
    </source>
</evidence>
<name>A0A1D8PRM6_CANAL</name>
<keyword evidence="8" id="KW-0234">DNA repair</keyword>
<dbReference type="VEuPathDB" id="FungiDB:CR_00060C_A"/>
<keyword evidence="10" id="KW-0539">Nucleus</keyword>
<protein>
    <recommendedName>
        <fullName evidence="11">DNA helicase Pif1-like DEAD-box helicase domain-containing protein</fullName>
    </recommendedName>
</protein>
<dbReference type="GO" id="GO:0005739">
    <property type="term" value="C:mitochondrion"/>
    <property type="evidence" value="ECO:0000318"/>
    <property type="project" value="GO_Central"/>
</dbReference>
<dbReference type="RefSeq" id="XP_718694.1">
    <property type="nucleotide sequence ID" value="XM_713601.1"/>
</dbReference>
<keyword evidence="4" id="KW-0378">Hydrolase</keyword>
<dbReference type="GO" id="GO:0071932">
    <property type="term" value="P:replication fork reversal"/>
    <property type="evidence" value="ECO:0000318"/>
    <property type="project" value="GO_Central"/>
</dbReference>
<dbReference type="InParanoid" id="A0A1D8PRM6"/>
<comment type="subcellular location">
    <subcellularLocation>
        <location evidence="1">Nucleus</location>
    </subcellularLocation>
</comment>
<evidence type="ECO:0000256" key="6">
    <source>
        <dbReference type="ARBA" id="ARBA00022840"/>
    </source>
</evidence>
<evidence type="ECO:0000256" key="1">
    <source>
        <dbReference type="ARBA" id="ARBA00004123"/>
    </source>
</evidence>
<dbReference type="InterPro" id="IPR010285">
    <property type="entry name" value="DNA_helicase_pif1-like_DEAD"/>
</dbReference>
<dbReference type="InterPro" id="IPR028880">
    <property type="entry name" value="Rrm3"/>
</dbReference>
<keyword evidence="3" id="KW-0227">DNA damage</keyword>
<evidence type="ECO:0000259" key="11">
    <source>
        <dbReference type="Pfam" id="PF05970"/>
    </source>
</evidence>
<dbReference type="CGD" id="CAL0000174602">
    <property type="gene designation" value="orf19.7538"/>
</dbReference>
<evidence type="ECO:0000256" key="3">
    <source>
        <dbReference type="ARBA" id="ARBA00022763"/>
    </source>
</evidence>
<keyword evidence="6" id="KW-0067">ATP-binding</keyword>
<keyword evidence="2" id="KW-0547">Nucleotide-binding</keyword>
<dbReference type="KEGG" id="cal:CAALFM_CR00060CA"/>
<feature type="domain" description="DNA helicase Pif1-like DEAD-box helicase" evidence="11">
    <location>
        <begin position="125"/>
        <end position="325"/>
    </location>
</feature>
<dbReference type="Gene3D" id="3.40.50.300">
    <property type="entry name" value="P-loop containing nucleotide triphosphate hydrolases"/>
    <property type="match status" value="2"/>
</dbReference>
<dbReference type="FunFam" id="3.40.50.300:FF:004475">
    <property type="entry name" value="ATP-dependent DNA helicase RRM3"/>
    <property type="match status" value="1"/>
</dbReference>
<accession>A0A1D8PRM6</accession>
<dbReference type="GO" id="GO:0005524">
    <property type="term" value="F:ATP binding"/>
    <property type="evidence" value="ECO:0007669"/>
    <property type="project" value="UniProtKB-KW"/>
</dbReference>
<proteinExistence type="inferred from homology"/>
<evidence type="ECO:0000313" key="14">
    <source>
        <dbReference type="Proteomes" id="UP000000559"/>
    </source>
</evidence>
<dbReference type="HAMAP" id="MF_03177">
    <property type="entry name" value="RRM3"/>
    <property type="match status" value="1"/>
</dbReference>
<dbReference type="GO" id="GO:0016787">
    <property type="term" value="F:hydrolase activity"/>
    <property type="evidence" value="ECO:0007669"/>
    <property type="project" value="UniProtKB-KW"/>
</dbReference>
<dbReference type="CDD" id="cd18809">
    <property type="entry name" value="SF1_C_RecD"/>
    <property type="match status" value="1"/>
</dbReference>
<evidence type="ECO:0000256" key="8">
    <source>
        <dbReference type="ARBA" id="ARBA00023204"/>
    </source>
</evidence>
<dbReference type="CDD" id="cd18037">
    <property type="entry name" value="DEXSc_Pif1_like"/>
    <property type="match status" value="1"/>
</dbReference>